<comment type="similarity">
    <text evidence="2 13">Belongs to the LolB family.</text>
</comment>
<feature type="chain" id="PRO_5011710708" description="Outer-membrane lipoprotein LolB" evidence="14">
    <location>
        <begin position="22"/>
        <end position="215"/>
    </location>
</feature>
<dbReference type="AlphaFoldDB" id="A0A1I4N5T3"/>
<comment type="subunit">
    <text evidence="3 13">Monomer.</text>
</comment>
<dbReference type="NCBIfam" id="TIGR00548">
    <property type="entry name" value="lolB"/>
    <property type="match status" value="1"/>
</dbReference>
<dbReference type="SUPFAM" id="SSF89392">
    <property type="entry name" value="Prokaryotic lipoproteins and lipoprotein localization factors"/>
    <property type="match status" value="1"/>
</dbReference>
<feature type="signal peptide" evidence="14">
    <location>
        <begin position="1"/>
        <end position="21"/>
    </location>
</feature>
<dbReference type="Pfam" id="PF03550">
    <property type="entry name" value="LolB"/>
    <property type="match status" value="1"/>
</dbReference>
<evidence type="ECO:0000256" key="7">
    <source>
        <dbReference type="ARBA" id="ARBA00022927"/>
    </source>
</evidence>
<evidence type="ECO:0000256" key="5">
    <source>
        <dbReference type="ARBA" id="ARBA00022448"/>
    </source>
</evidence>
<keyword evidence="11 13" id="KW-0998">Cell outer membrane</keyword>
<dbReference type="HAMAP" id="MF_00233">
    <property type="entry name" value="LolB"/>
    <property type="match status" value="1"/>
</dbReference>
<evidence type="ECO:0000313" key="16">
    <source>
        <dbReference type="Proteomes" id="UP000198519"/>
    </source>
</evidence>
<dbReference type="PROSITE" id="PS51257">
    <property type="entry name" value="PROKAR_LIPOPROTEIN"/>
    <property type="match status" value="1"/>
</dbReference>
<keyword evidence="7 13" id="KW-0653">Protein transport</keyword>
<evidence type="ECO:0000256" key="14">
    <source>
        <dbReference type="SAM" id="SignalP"/>
    </source>
</evidence>
<keyword evidence="5 13" id="KW-0813">Transport</keyword>
<dbReference type="OrthoDB" id="9797618at2"/>
<dbReference type="STRING" id="488535.SAMN04487963_1138"/>
<evidence type="ECO:0000256" key="3">
    <source>
        <dbReference type="ARBA" id="ARBA00011245"/>
    </source>
</evidence>
<proteinExistence type="inferred from homology"/>
<dbReference type="GO" id="GO:0009279">
    <property type="term" value="C:cell outer membrane"/>
    <property type="evidence" value="ECO:0007669"/>
    <property type="project" value="UniProtKB-SubCell"/>
</dbReference>
<dbReference type="GO" id="GO:0044874">
    <property type="term" value="P:lipoprotein localization to outer membrane"/>
    <property type="evidence" value="ECO:0007669"/>
    <property type="project" value="UniProtKB-UniRule"/>
</dbReference>
<dbReference type="Gene3D" id="2.50.20.10">
    <property type="entry name" value="Lipoprotein localisation LolA/LolB/LppX"/>
    <property type="match status" value="1"/>
</dbReference>
<evidence type="ECO:0000256" key="1">
    <source>
        <dbReference type="ARBA" id="ARBA00004459"/>
    </source>
</evidence>
<dbReference type="EMBL" id="FOUE01000002">
    <property type="protein sequence ID" value="SFM10623.1"/>
    <property type="molecule type" value="Genomic_DNA"/>
</dbReference>
<dbReference type="GO" id="GO:0015031">
    <property type="term" value="P:protein transport"/>
    <property type="evidence" value="ECO:0007669"/>
    <property type="project" value="UniProtKB-KW"/>
</dbReference>
<evidence type="ECO:0000256" key="11">
    <source>
        <dbReference type="ARBA" id="ARBA00023237"/>
    </source>
</evidence>
<reference evidence="16" key="1">
    <citation type="submission" date="2016-10" db="EMBL/GenBank/DDBJ databases">
        <authorList>
            <person name="Varghese N."/>
            <person name="Submissions S."/>
        </authorList>
    </citation>
    <scope>NUCLEOTIDE SEQUENCE [LARGE SCALE GENOMIC DNA]</scope>
    <source>
        <strain evidence="16">CGMCC 1.7061</strain>
    </source>
</reference>
<evidence type="ECO:0000256" key="9">
    <source>
        <dbReference type="ARBA" id="ARBA00023139"/>
    </source>
</evidence>
<comment type="function">
    <text evidence="13">Plays a critical role in the incorporation of lipoproteins in the outer membrane after they are released by the LolA protein.</text>
</comment>
<dbReference type="Proteomes" id="UP000198519">
    <property type="component" value="Unassembled WGS sequence"/>
</dbReference>
<keyword evidence="6 13" id="KW-0732">Signal</keyword>
<sequence length="215" mass="23985">MKLRFSTLAALALSLWLSACATISIEPLPEGLTNQPPSDWSQRQLQLQALQHWQLQGKLAVRQPSDSGSAVINYWTQHQEAFELSLSSSFLGLGTTELKGVPGFISLTLPDGETYQSGDPEGLVQAATGWQLPITSLPWWIRGLPSPASDYNLFFDADQKVAMIRQDGWEIRYDRWNQFMADKPELPARITAVKGEKRVRLAVTHWQPLGAEPSL</sequence>
<gene>
    <name evidence="13" type="primary">lolB</name>
    <name evidence="15" type="ORF">SAMN04487963_1138</name>
</gene>
<keyword evidence="12 13" id="KW-0449">Lipoprotein</keyword>
<evidence type="ECO:0000256" key="12">
    <source>
        <dbReference type="ARBA" id="ARBA00023288"/>
    </source>
</evidence>
<dbReference type="RefSeq" id="WP_092020964.1">
    <property type="nucleotide sequence ID" value="NZ_FOUE01000002.1"/>
</dbReference>
<keyword evidence="16" id="KW-1185">Reference proteome</keyword>
<dbReference type="InterPro" id="IPR029046">
    <property type="entry name" value="LolA/LolB/LppX"/>
</dbReference>
<evidence type="ECO:0000256" key="10">
    <source>
        <dbReference type="ARBA" id="ARBA00023186"/>
    </source>
</evidence>
<keyword evidence="8 13" id="KW-0472">Membrane</keyword>
<evidence type="ECO:0000256" key="2">
    <source>
        <dbReference type="ARBA" id="ARBA00009696"/>
    </source>
</evidence>
<keyword evidence="10 13" id="KW-0143">Chaperone</keyword>
<dbReference type="CDD" id="cd16326">
    <property type="entry name" value="LolB"/>
    <property type="match status" value="1"/>
</dbReference>
<evidence type="ECO:0000256" key="8">
    <source>
        <dbReference type="ARBA" id="ARBA00023136"/>
    </source>
</evidence>
<keyword evidence="9 13" id="KW-0564">Palmitate</keyword>
<comment type="subcellular location">
    <subcellularLocation>
        <location evidence="1 13">Cell outer membrane</location>
        <topology evidence="1 13">Lipid-anchor</topology>
    </subcellularLocation>
</comment>
<protein>
    <recommendedName>
        <fullName evidence="4 13">Outer-membrane lipoprotein LolB</fullName>
    </recommendedName>
</protein>
<evidence type="ECO:0000256" key="4">
    <source>
        <dbReference type="ARBA" id="ARBA00016202"/>
    </source>
</evidence>
<evidence type="ECO:0000256" key="13">
    <source>
        <dbReference type="HAMAP-Rule" id="MF_00233"/>
    </source>
</evidence>
<organism evidence="15 16">
    <name type="scientific">Marinobacter zhejiangensis</name>
    <dbReference type="NCBI Taxonomy" id="488535"/>
    <lineage>
        <taxon>Bacteria</taxon>
        <taxon>Pseudomonadati</taxon>
        <taxon>Pseudomonadota</taxon>
        <taxon>Gammaproteobacteria</taxon>
        <taxon>Pseudomonadales</taxon>
        <taxon>Marinobacteraceae</taxon>
        <taxon>Marinobacter</taxon>
    </lineage>
</organism>
<accession>A0A1I4N5T3</accession>
<dbReference type="InterPro" id="IPR004565">
    <property type="entry name" value="OM_lipoprot_LolB"/>
</dbReference>
<evidence type="ECO:0000313" key="15">
    <source>
        <dbReference type="EMBL" id="SFM10623.1"/>
    </source>
</evidence>
<evidence type="ECO:0000256" key="6">
    <source>
        <dbReference type="ARBA" id="ARBA00022729"/>
    </source>
</evidence>
<name>A0A1I4N5T3_9GAMM</name>